<accession>A0AAV7V8K9</accession>
<keyword evidence="3" id="KW-1185">Reference proteome</keyword>
<gene>
    <name evidence="2" type="ORF">NDU88_001728</name>
</gene>
<protein>
    <submittedName>
        <fullName evidence="2">Uncharacterized protein</fullName>
    </submittedName>
</protein>
<feature type="compositionally biased region" description="Basic and acidic residues" evidence="1">
    <location>
        <begin position="43"/>
        <end position="80"/>
    </location>
</feature>
<feature type="compositionally biased region" description="Basic and acidic residues" evidence="1">
    <location>
        <begin position="96"/>
        <end position="105"/>
    </location>
</feature>
<proteinExistence type="predicted"/>
<feature type="region of interest" description="Disordered" evidence="1">
    <location>
        <begin position="38"/>
        <end position="123"/>
    </location>
</feature>
<name>A0AAV7V8K9_PLEWA</name>
<organism evidence="2 3">
    <name type="scientific">Pleurodeles waltl</name>
    <name type="common">Iberian ribbed newt</name>
    <dbReference type="NCBI Taxonomy" id="8319"/>
    <lineage>
        <taxon>Eukaryota</taxon>
        <taxon>Metazoa</taxon>
        <taxon>Chordata</taxon>
        <taxon>Craniata</taxon>
        <taxon>Vertebrata</taxon>
        <taxon>Euteleostomi</taxon>
        <taxon>Amphibia</taxon>
        <taxon>Batrachia</taxon>
        <taxon>Caudata</taxon>
        <taxon>Salamandroidea</taxon>
        <taxon>Salamandridae</taxon>
        <taxon>Pleurodelinae</taxon>
        <taxon>Pleurodeles</taxon>
    </lineage>
</organism>
<dbReference type="AlphaFoldDB" id="A0AAV7V8K9"/>
<feature type="region of interest" description="Disordered" evidence="1">
    <location>
        <begin position="1"/>
        <end position="24"/>
    </location>
</feature>
<reference evidence="2" key="1">
    <citation type="journal article" date="2022" name="bioRxiv">
        <title>Sequencing and chromosome-scale assembly of the giantPleurodeles waltlgenome.</title>
        <authorList>
            <person name="Brown T."/>
            <person name="Elewa A."/>
            <person name="Iarovenko S."/>
            <person name="Subramanian E."/>
            <person name="Araus A.J."/>
            <person name="Petzold A."/>
            <person name="Susuki M."/>
            <person name="Suzuki K.-i.T."/>
            <person name="Hayashi T."/>
            <person name="Toyoda A."/>
            <person name="Oliveira C."/>
            <person name="Osipova E."/>
            <person name="Leigh N.D."/>
            <person name="Simon A."/>
            <person name="Yun M.H."/>
        </authorList>
    </citation>
    <scope>NUCLEOTIDE SEQUENCE</scope>
    <source>
        <strain evidence="2">20211129_DDA</strain>
        <tissue evidence="2">Liver</tissue>
    </source>
</reference>
<sequence>MARARVTGTLDTHTQLGPVGKCPGGTVYSITCIRHHINYAEEEDRRSGIQQGEKDADGRREESTHRSQEEDSLDWKESVEKTGSGGKRRGAPGQQHPDRSEDRRKQQAPVLELGSLETQEGRG</sequence>
<comment type="caution">
    <text evidence="2">The sequence shown here is derived from an EMBL/GenBank/DDBJ whole genome shotgun (WGS) entry which is preliminary data.</text>
</comment>
<evidence type="ECO:0000313" key="3">
    <source>
        <dbReference type="Proteomes" id="UP001066276"/>
    </source>
</evidence>
<evidence type="ECO:0000313" key="2">
    <source>
        <dbReference type="EMBL" id="KAJ1197883.1"/>
    </source>
</evidence>
<evidence type="ECO:0000256" key="1">
    <source>
        <dbReference type="SAM" id="MobiDB-lite"/>
    </source>
</evidence>
<dbReference type="EMBL" id="JANPWB010000003">
    <property type="protein sequence ID" value="KAJ1197883.1"/>
    <property type="molecule type" value="Genomic_DNA"/>
</dbReference>
<dbReference type="Proteomes" id="UP001066276">
    <property type="component" value="Chromosome 2_1"/>
</dbReference>